<evidence type="ECO:0000313" key="1">
    <source>
        <dbReference type="EMBL" id="JAD22070.1"/>
    </source>
</evidence>
<reference evidence="1" key="2">
    <citation type="journal article" date="2015" name="Data Brief">
        <title>Shoot transcriptome of the giant reed, Arundo donax.</title>
        <authorList>
            <person name="Barrero R.A."/>
            <person name="Guerrero F.D."/>
            <person name="Moolhuijzen P."/>
            <person name="Goolsby J.A."/>
            <person name="Tidwell J."/>
            <person name="Bellgard S.E."/>
            <person name="Bellgard M.I."/>
        </authorList>
    </citation>
    <scope>NUCLEOTIDE SEQUENCE</scope>
    <source>
        <tissue evidence="1">Shoot tissue taken approximately 20 cm above the soil surface</tissue>
    </source>
</reference>
<accession>A0A0A8Y9Q9</accession>
<proteinExistence type="predicted"/>
<dbReference type="AlphaFoldDB" id="A0A0A8Y9Q9"/>
<reference evidence="1" key="1">
    <citation type="submission" date="2014-09" db="EMBL/GenBank/DDBJ databases">
        <authorList>
            <person name="Magalhaes I.L.F."/>
            <person name="Oliveira U."/>
            <person name="Santos F.R."/>
            <person name="Vidigal T.H.D.A."/>
            <person name="Brescovit A.D."/>
            <person name="Santos A.J."/>
        </authorList>
    </citation>
    <scope>NUCLEOTIDE SEQUENCE</scope>
    <source>
        <tissue evidence="1">Shoot tissue taken approximately 20 cm above the soil surface</tissue>
    </source>
</reference>
<organism evidence="1">
    <name type="scientific">Arundo donax</name>
    <name type="common">Giant reed</name>
    <name type="synonym">Donax arundinaceus</name>
    <dbReference type="NCBI Taxonomy" id="35708"/>
    <lineage>
        <taxon>Eukaryota</taxon>
        <taxon>Viridiplantae</taxon>
        <taxon>Streptophyta</taxon>
        <taxon>Embryophyta</taxon>
        <taxon>Tracheophyta</taxon>
        <taxon>Spermatophyta</taxon>
        <taxon>Magnoliopsida</taxon>
        <taxon>Liliopsida</taxon>
        <taxon>Poales</taxon>
        <taxon>Poaceae</taxon>
        <taxon>PACMAD clade</taxon>
        <taxon>Arundinoideae</taxon>
        <taxon>Arundineae</taxon>
        <taxon>Arundo</taxon>
    </lineage>
</organism>
<name>A0A0A8Y9Q9_ARUDO</name>
<sequence>MKFYYSKSSISYRPWQGCLNPMR</sequence>
<protein>
    <submittedName>
        <fullName evidence="1">Uncharacterized protein</fullName>
    </submittedName>
</protein>
<dbReference type="EMBL" id="GBRH01275825">
    <property type="protein sequence ID" value="JAD22070.1"/>
    <property type="molecule type" value="Transcribed_RNA"/>
</dbReference>